<dbReference type="InterPro" id="IPR047662">
    <property type="entry name" value="SemiSWEET"/>
</dbReference>
<keyword evidence="4 5" id="KW-0472">Membrane</keyword>
<accession>A0ABP8GTP0</accession>
<dbReference type="NCBIfam" id="NF037968">
    <property type="entry name" value="SemiSWEET_2"/>
    <property type="match status" value="1"/>
</dbReference>
<feature type="transmembrane region" description="Helical" evidence="5">
    <location>
        <begin position="62"/>
        <end position="81"/>
    </location>
</feature>
<keyword evidence="2 5" id="KW-0812">Transmembrane</keyword>
<protein>
    <submittedName>
        <fullName evidence="6">SemiSWEET transporter</fullName>
    </submittedName>
</protein>
<dbReference type="EMBL" id="BAABGY010000007">
    <property type="protein sequence ID" value="GAA4329810.1"/>
    <property type="molecule type" value="Genomic_DNA"/>
</dbReference>
<keyword evidence="7" id="KW-1185">Reference proteome</keyword>
<evidence type="ECO:0000256" key="3">
    <source>
        <dbReference type="ARBA" id="ARBA00022989"/>
    </source>
</evidence>
<evidence type="ECO:0000313" key="6">
    <source>
        <dbReference type="EMBL" id="GAA4329810.1"/>
    </source>
</evidence>
<dbReference type="InterPro" id="IPR006603">
    <property type="entry name" value="PQ-loop_rpt"/>
</dbReference>
<feature type="transmembrane region" description="Helical" evidence="5">
    <location>
        <begin position="6"/>
        <end position="24"/>
    </location>
</feature>
<evidence type="ECO:0000256" key="1">
    <source>
        <dbReference type="ARBA" id="ARBA00004141"/>
    </source>
</evidence>
<proteinExistence type="predicted"/>
<organism evidence="6 7">
    <name type="scientific">Flaviaesturariibacter amylovorans</name>
    <dbReference type="NCBI Taxonomy" id="1084520"/>
    <lineage>
        <taxon>Bacteria</taxon>
        <taxon>Pseudomonadati</taxon>
        <taxon>Bacteroidota</taxon>
        <taxon>Chitinophagia</taxon>
        <taxon>Chitinophagales</taxon>
        <taxon>Chitinophagaceae</taxon>
        <taxon>Flaviaestuariibacter</taxon>
    </lineage>
</organism>
<evidence type="ECO:0000313" key="7">
    <source>
        <dbReference type="Proteomes" id="UP001501725"/>
    </source>
</evidence>
<evidence type="ECO:0000256" key="4">
    <source>
        <dbReference type="ARBA" id="ARBA00023136"/>
    </source>
</evidence>
<evidence type="ECO:0000256" key="2">
    <source>
        <dbReference type="ARBA" id="ARBA00022692"/>
    </source>
</evidence>
<reference evidence="7" key="1">
    <citation type="journal article" date="2019" name="Int. J. Syst. Evol. Microbiol.">
        <title>The Global Catalogue of Microorganisms (GCM) 10K type strain sequencing project: providing services to taxonomists for standard genome sequencing and annotation.</title>
        <authorList>
            <consortium name="The Broad Institute Genomics Platform"/>
            <consortium name="The Broad Institute Genome Sequencing Center for Infectious Disease"/>
            <person name="Wu L."/>
            <person name="Ma J."/>
        </authorList>
    </citation>
    <scope>NUCLEOTIDE SEQUENCE [LARGE SCALE GENOMIC DNA]</scope>
    <source>
        <strain evidence="7">JCM 17919</strain>
    </source>
</reference>
<dbReference type="Pfam" id="PF04193">
    <property type="entry name" value="PQ-loop"/>
    <property type="match status" value="1"/>
</dbReference>
<evidence type="ECO:0000256" key="5">
    <source>
        <dbReference type="SAM" id="Phobius"/>
    </source>
</evidence>
<dbReference type="Gene3D" id="1.20.1280.290">
    <property type="match status" value="1"/>
</dbReference>
<keyword evidence="3 5" id="KW-1133">Transmembrane helix</keyword>
<comment type="caution">
    <text evidence="6">The sequence shown here is derived from an EMBL/GenBank/DDBJ whole genome shotgun (WGS) entry which is preliminary data.</text>
</comment>
<comment type="subcellular location">
    <subcellularLocation>
        <location evidence="1">Membrane</location>
        <topology evidence="1">Multi-pass membrane protein</topology>
    </subcellularLocation>
</comment>
<dbReference type="RefSeq" id="WP_345255578.1">
    <property type="nucleotide sequence ID" value="NZ_BAABGY010000007.1"/>
</dbReference>
<gene>
    <name evidence="6" type="ORF">GCM10023184_20650</name>
</gene>
<dbReference type="Proteomes" id="UP001501725">
    <property type="component" value="Unassembled WGS sequence"/>
</dbReference>
<name>A0ABP8GTP0_9BACT</name>
<sequence length="87" mass="9611">MDTTQIVGIVAGILTASSLLPQVIKTYREKKADEVSIVMLLVLMAGVALWIVYGFLRDDMPIIVTNCFSLAVNLTMIGLRLKYGHKK</sequence>
<feature type="transmembrane region" description="Helical" evidence="5">
    <location>
        <begin position="36"/>
        <end position="56"/>
    </location>
</feature>